<dbReference type="Gene3D" id="3.30.300.50">
    <property type="match status" value="2"/>
</dbReference>
<dbReference type="Gene3D" id="2.40.10.10">
    <property type="entry name" value="Trypsin-like serine proteases"/>
    <property type="match status" value="2"/>
</dbReference>
<dbReference type="EMBL" id="LT629701">
    <property type="protein sequence ID" value="SDM41417.1"/>
    <property type="molecule type" value="Genomic_DNA"/>
</dbReference>
<feature type="signal peptide" evidence="10">
    <location>
        <begin position="1"/>
        <end position="29"/>
    </location>
</feature>
<evidence type="ECO:0000259" key="11">
    <source>
        <dbReference type="Pfam" id="PF02983"/>
    </source>
</evidence>
<dbReference type="SUPFAM" id="SSF54806">
    <property type="entry name" value="Alpha-lytic protease prodomain"/>
    <property type="match status" value="1"/>
</dbReference>
<gene>
    <name evidence="12" type="ORF">SAMN04489726_1500</name>
</gene>
<dbReference type="AlphaFoldDB" id="A0A1G9T1E2"/>
<feature type="active site" description="Charge relay system" evidence="8">
    <location>
        <position position="326"/>
    </location>
</feature>
<dbReference type="InterPro" id="IPR009003">
    <property type="entry name" value="Peptidase_S1_PA"/>
</dbReference>
<dbReference type="eggNOG" id="COG3979">
    <property type="taxonomic scope" value="Bacteria"/>
</dbReference>
<keyword evidence="5" id="KW-0720">Serine protease</keyword>
<dbReference type="InterPro" id="IPR001316">
    <property type="entry name" value="Pept_S1A_streptogrisin"/>
</dbReference>
<feature type="disulfide bond" evidence="9">
    <location>
        <begin position="202"/>
        <end position="218"/>
    </location>
</feature>
<dbReference type="PIRSF" id="PIRSF001134">
    <property type="entry name" value="Streptogrisin"/>
    <property type="match status" value="1"/>
</dbReference>
<dbReference type="Pfam" id="PF02983">
    <property type="entry name" value="Pro_Al_protease"/>
    <property type="match status" value="1"/>
</dbReference>
<dbReference type="RefSeq" id="WP_030432049.1">
    <property type="nucleotide sequence ID" value="NZ_JOEF01000023.1"/>
</dbReference>
<evidence type="ECO:0000256" key="7">
    <source>
        <dbReference type="ARBA" id="ARBA00023157"/>
    </source>
</evidence>
<accession>A0A1G9T1E2</accession>
<dbReference type="OrthoDB" id="8781117at2"/>
<evidence type="ECO:0000256" key="4">
    <source>
        <dbReference type="ARBA" id="ARBA00022801"/>
    </source>
</evidence>
<feature type="disulfide bond" evidence="9">
    <location>
        <begin position="284"/>
        <end position="294"/>
    </location>
</feature>
<evidence type="ECO:0000256" key="2">
    <source>
        <dbReference type="ARBA" id="ARBA00022670"/>
    </source>
</evidence>
<evidence type="ECO:0000256" key="1">
    <source>
        <dbReference type="ARBA" id="ARBA00007664"/>
    </source>
</evidence>
<proteinExistence type="inferred from homology"/>
<evidence type="ECO:0000313" key="12">
    <source>
        <dbReference type="EMBL" id="SDM41417.1"/>
    </source>
</evidence>
<keyword evidence="6" id="KW-0865">Zymogen</keyword>
<feature type="disulfide bond" evidence="9">
    <location>
        <begin position="320"/>
        <end position="348"/>
    </location>
</feature>
<dbReference type="STRING" id="211114.SAMN04489726_1500"/>
<dbReference type="GO" id="GO:0006508">
    <property type="term" value="P:proteolysis"/>
    <property type="evidence" value="ECO:0007669"/>
    <property type="project" value="UniProtKB-KW"/>
</dbReference>
<evidence type="ECO:0000256" key="8">
    <source>
        <dbReference type="PIRSR" id="PIRSR001134-1"/>
    </source>
</evidence>
<feature type="domain" description="Peptidase S1A alpha-lytic prodomain" evidence="11">
    <location>
        <begin position="114"/>
        <end position="168"/>
    </location>
</feature>
<organism evidence="12 13">
    <name type="scientific">Allokutzneria albata</name>
    <name type="common">Kibdelosporangium albatum</name>
    <dbReference type="NCBI Taxonomy" id="211114"/>
    <lineage>
        <taxon>Bacteria</taxon>
        <taxon>Bacillati</taxon>
        <taxon>Actinomycetota</taxon>
        <taxon>Actinomycetes</taxon>
        <taxon>Pseudonocardiales</taxon>
        <taxon>Pseudonocardiaceae</taxon>
        <taxon>Allokutzneria</taxon>
    </lineage>
</organism>
<evidence type="ECO:0000256" key="9">
    <source>
        <dbReference type="PIRSR" id="PIRSR001134-2"/>
    </source>
</evidence>
<dbReference type="GO" id="GO:0004252">
    <property type="term" value="F:serine-type endopeptidase activity"/>
    <property type="evidence" value="ECO:0007669"/>
    <property type="project" value="InterPro"/>
</dbReference>
<evidence type="ECO:0000256" key="10">
    <source>
        <dbReference type="SAM" id="SignalP"/>
    </source>
</evidence>
<dbReference type="GO" id="GO:0005576">
    <property type="term" value="C:extracellular region"/>
    <property type="evidence" value="ECO:0007669"/>
    <property type="project" value="InterPro"/>
</dbReference>
<reference evidence="12 13" key="1">
    <citation type="submission" date="2016-10" db="EMBL/GenBank/DDBJ databases">
        <authorList>
            <person name="de Groot N.N."/>
        </authorList>
    </citation>
    <scope>NUCLEOTIDE SEQUENCE [LARGE SCALE GENOMIC DNA]</scope>
    <source>
        <strain evidence="12 13">DSM 44149</strain>
    </source>
</reference>
<dbReference type="CDD" id="cd21112">
    <property type="entry name" value="alphaLP-like"/>
    <property type="match status" value="1"/>
</dbReference>
<feature type="active site" description="Charge relay system" evidence="8">
    <location>
        <position position="217"/>
    </location>
</feature>
<sequence length="373" mass="38117">MKPTTALRCAGTALLAITSAAALTMPATASPVASPQMLTAMQRDLGLTAEQANARAANEMKAAEVDAQLRGLLGASYAGSHFANGNPELIVSVTDASRVGTIRAAGVEARVVARSSAQLDAIMSTLDAADKQAKGVSGWFVDTVNNRVVVTARTVADGERFIKASGADPAAVAVEQSDVEMRTLHDTRGGDAYHLMFGLARCSIGFSVQGGFVTAGHCGPAGEATWGHNMVASGTVRGSSFPGNDYGWVGTNSNWVSRGVVNRYNGGTVAVKGSTEAAVGASVCRSGSTTGWRCGVIQAKNQTVVYQQGTVKGMTKTNACAEGGDSGGSWLAGNQAQGVTSGGSVEGCKAPATTFFFPVNPILKAYGLRLVTS</sequence>
<dbReference type="PRINTS" id="PR00861">
    <property type="entry name" value="ALYTICPTASE"/>
</dbReference>
<dbReference type="InterPro" id="IPR037295">
    <property type="entry name" value="Alpha-lytic_protease_prodomain"/>
</dbReference>
<dbReference type="SUPFAM" id="SSF50494">
    <property type="entry name" value="Trypsin-like serine proteases"/>
    <property type="match status" value="1"/>
</dbReference>
<name>A0A1G9T1E2_ALLAB</name>
<dbReference type="InterPro" id="IPR035070">
    <property type="entry name" value="Streptogrisin_prodomain"/>
</dbReference>
<evidence type="ECO:0000256" key="5">
    <source>
        <dbReference type="ARBA" id="ARBA00022825"/>
    </source>
</evidence>
<keyword evidence="2" id="KW-0645">Protease</keyword>
<keyword evidence="4" id="KW-0378">Hydrolase</keyword>
<evidence type="ECO:0000313" key="13">
    <source>
        <dbReference type="Proteomes" id="UP000183376"/>
    </source>
</evidence>
<dbReference type="Proteomes" id="UP000183376">
    <property type="component" value="Chromosome I"/>
</dbReference>
<comment type="similarity">
    <text evidence="1">Belongs to the peptidase S1 family.</text>
</comment>
<feature type="active site" description="Charge relay system" evidence="8">
    <location>
        <position position="245"/>
    </location>
</feature>
<evidence type="ECO:0000256" key="6">
    <source>
        <dbReference type="ARBA" id="ARBA00023145"/>
    </source>
</evidence>
<keyword evidence="7 9" id="KW-1015">Disulfide bond</keyword>
<evidence type="ECO:0000256" key="3">
    <source>
        <dbReference type="ARBA" id="ARBA00022729"/>
    </source>
</evidence>
<dbReference type="InterPro" id="IPR043504">
    <property type="entry name" value="Peptidase_S1_PA_chymotrypsin"/>
</dbReference>
<protein>
    <submittedName>
        <fullName evidence="12">Streptogrisin C</fullName>
    </submittedName>
</protein>
<keyword evidence="3 10" id="KW-0732">Signal</keyword>
<feature type="chain" id="PRO_5009245578" evidence="10">
    <location>
        <begin position="30"/>
        <end position="373"/>
    </location>
</feature>
<dbReference type="InterPro" id="IPR004236">
    <property type="entry name" value="Pept_S1_alpha_lytic"/>
</dbReference>
<keyword evidence="13" id="KW-1185">Reference proteome</keyword>